<sequence length="266" mass="29523">MWDDHADEDAPGGRTPVTPPPRRQHNPNIVPNIMPNTIPNADPNADPNSQPNQYVEIKIPSFILAFANVQINIPPSHVSVATGESSMPRLGSQQDTPPRNVQTRSPTPRTAPVDHNVFLSNPPSVQPSQHNHRNAQAPVASTSRLHTAAHNVQAPVASTSRRHTAVVQTMPQVAQPVAQNGEQVPQPIYPIPLGEQAPLERTFDPGRTHAYYVVFIGPRLGIFREYWSDIEPHLRRSRGGRFRKGNSYEHAMDLWNDPTSEKRVIP</sequence>
<proteinExistence type="predicted"/>
<keyword evidence="3" id="KW-1185">Reference proteome</keyword>
<feature type="compositionally biased region" description="Polar residues" evidence="1">
    <location>
        <begin position="26"/>
        <end position="39"/>
    </location>
</feature>
<feature type="compositionally biased region" description="Polar residues" evidence="1">
    <location>
        <begin position="91"/>
        <end position="108"/>
    </location>
</feature>
<evidence type="ECO:0000313" key="2">
    <source>
        <dbReference type="EMBL" id="KZP19756.1"/>
    </source>
</evidence>
<feature type="region of interest" description="Disordered" evidence="1">
    <location>
        <begin position="1"/>
        <end position="52"/>
    </location>
</feature>
<evidence type="ECO:0000313" key="3">
    <source>
        <dbReference type="Proteomes" id="UP000076532"/>
    </source>
</evidence>
<protein>
    <submittedName>
        <fullName evidence="2">Uncharacterized protein</fullName>
    </submittedName>
</protein>
<organism evidence="2 3">
    <name type="scientific">Athelia psychrophila</name>
    <dbReference type="NCBI Taxonomy" id="1759441"/>
    <lineage>
        <taxon>Eukaryota</taxon>
        <taxon>Fungi</taxon>
        <taxon>Dikarya</taxon>
        <taxon>Basidiomycota</taxon>
        <taxon>Agaricomycotina</taxon>
        <taxon>Agaricomycetes</taxon>
        <taxon>Agaricomycetidae</taxon>
        <taxon>Atheliales</taxon>
        <taxon>Atheliaceae</taxon>
        <taxon>Athelia</taxon>
    </lineage>
</organism>
<dbReference type="AlphaFoldDB" id="A0A166IFC2"/>
<dbReference type="Proteomes" id="UP000076532">
    <property type="component" value="Unassembled WGS sequence"/>
</dbReference>
<gene>
    <name evidence="2" type="ORF">FIBSPDRAFT_892516</name>
</gene>
<name>A0A166IFC2_9AGAM</name>
<feature type="compositionally biased region" description="Acidic residues" evidence="1">
    <location>
        <begin position="1"/>
        <end position="10"/>
    </location>
</feature>
<evidence type="ECO:0000256" key="1">
    <source>
        <dbReference type="SAM" id="MobiDB-lite"/>
    </source>
</evidence>
<dbReference type="EMBL" id="KV417561">
    <property type="protein sequence ID" value="KZP19756.1"/>
    <property type="molecule type" value="Genomic_DNA"/>
</dbReference>
<accession>A0A166IFC2</accession>
<feature type="region of interest" description="Disordered" evidence="1">
    <location>
        <begin position="80"/>
        <end position="113"/>
    </location>
</feature>
<reference evidence="2 3" key="1">
    <citation type="journal article" date="2016" name="Mol. Biol. Evol.">
        <title>Comparative Genomics of Early-Diverging Mushroom-Forming Fungi Provides Insights into the Origins of Lignocellulose Decay Capabilities.</title>
        <authorList>
            <person name="Nagy L.G."/>
            <person name="Riley R."/>
            <person name="Tritt A."/>
            <person name="Adam C."/>
            <person name="Daum C."/>
            <person name="Floudas D."/>
            <person name="Sun H."/>
            <person name="Yadav J.S."/>
            <person name="Pangilinan J."/>
            <person name="Larsson K.H."/>
            <person name="Matsuura K."/>
            <person name="Barry K."/>
            <person name="Labutti K."/>
            <person name="Kuo R."/>
            <person name="Ohm R.A."/>
            <person name="Bhattacharya S.S."/>
            <person name="Shirouzu T."/>
            <person name="Yoshinaga Y."/>
            <person name="Martin F.M."/>
            <person name="Grigoriev I.V."/>
            <person name="Hibbett D.S."/>
        </authorList>
    </citation>
    <scope>NUCLEOTIDE SEQUENCE [LARGE SCALE GENOMIC DNA]</scope>
    <source>
        <strain evidence="2 3">CBS 109695</strain>
    </source>
</reference>